<proteinExistence type="predicted"/>
<dbReference type="InterPro" id="IPR051785">
    <property type="entry name" value="MMCE/EMCE_epimerase"/>
</dbReference>
<dbReference type="InterPro" id="IPR037523">
    <property type="entry name" value="VOC_core"/>
</dbReference>
<evidence type="ECO:0000259" key="2">
    <source>
        <dbReference type="PROSITE" id="PS51819"/>
    </source>
</evidence>
<dbReference type="OrthoDB" id="7187210at2"/>
<reference evidence="3 4" key="1">
    <citation type="submission" date="2019-02" db="EMBL/GenBank/DDBJ databases">
        <title>Kribbella capetownensis sp. nov. and Kribbella speibonae sp. nov., isolated from soil.</title>
        <authorList>
            <person name="Curtis S.M."/>
            <person name="Norton I."/>
            <person name="Everest G.J."/>
            <person name="Meyers P.R."/>
        </authorList>
    </citation>
    <scope>NUCLEOTIDE SEQUENCE [LARGE SCALE GENOMIC DNA]</scope>
    <source>
        <strain evidence="3 4">KCTC 29219</strain>
    </source>
</reference>
<accession>A0A4R0H6C4</accession>
<dbReference type="InterPro" id="IPR004360">
    <property type="entry name" value="Glyas_Fos-R_dOase_dom"/>
</dbReference>
<dbReference type="EMBL" id="SJJZ01000003">
    <property type="protein sequence ID" value="TCC05463.1"/>
    <property type="molecule type" value="Genomic_DNA"/>
</dbReference>
<dbReference type="CDD" id="cd08353">
    <property type="entry name" value="VOC_like"/>
    <property type="match status" value="1"/>
</dbReference>
<evidence type="ECO:0000313" key="3">
    <source>
        <dbReference type="EMBL" id="TCC05463.1"/>
    </source>
</evidence>
<keyword evidence="1" id="KW-0479">Metal-binding</keyword>
<dbReference type="SUPFAM" id="SSF54593">
    <property type="entry name" value="Glyoxalase/Bleomycin resistance protein/Dihydroxybiphenyl dioxygenase"/>
    <property type="match status" value="1"/>
</dbReference>
<dbReference type="PROSITE" id="PS51819">
    <property type="entry name" value="VOC"/>
    <property type="match status" value="1"/>
</dbReference>
<protein>
    <submittedName>
        <fullName evidence="3">VOC family protein</fullName>
    </submittedName>
</protein>
<evidence type="ECO:0000256" key="1">
    <source>
        <dbReference type="ARBA" id="ARBA00022723"/>
    </source>
</evidence>
<dbReference type="GO" id="GO:0004493">
    <property type="term" value="F:methylmalonyl-CoA epimerase activity"/>
    <property type="evidence" value="ECO:0007669"/>
    <property type="project" value="TreeGrafter"/>
</dbReference>
<feature type="domain" description="VOC" evidence="2">
    <location>
        <begin position="5"/>
        <end position="143"/>
    </location>
</feature>
<dbReference type="RefSeq" id="WP_131342049.1">
    <property type="nucleotide sequence ID" value="NZ_SJJZ01000003.1"/>
</dbReference>
<gene>
    <name evidence="3" type="ORF">E0H45_25935</name>
</gene>
<dbReference type="Gene3D" id="3.10.180.10">
    <property type="entry name" value="2,3-Dihydroxybiphenyl 1,2-Dioxygenase, domain 1"/>
    <property type="match status" value="1"/>
</dbReference>
<dbReference type="Pfam" id="PF00903">
    <property type="entry name" value="Glyoxalase"/>
    <property type="match status" value="1"/>
</dbReference>
<evidence type="ECO:0000313" key="4">
    <source>
        <dbReference type="Proteomes" id="UP000292346"/>
    </source>
</evidence>
<dbReference type="InterPro" id="IPR029068">
    <property type="entry name" value="Glyas_Bleomycin-R_OHBP_Dase"/>
</dbReference>
<comment type="caution">
    <text evidence="3">The sequence shown here is derived from an EMBL/GenBank/DDBJ whole genome shotgun (WGS) entry which is preliminary data.</text>
</comment>
<dbReference type="GO" id="GO:0046491">
    <property type="term" value="P:L-methylmalonyl-CoA metabolic process"/>
    <property type="evidence" value="ECO:0007669"/>
    <property type="project" value="TreeGrafter"/>
</dbReference>
<dbReference type="PANTHER" id="PTHR43048:SF5">
    <property type="entry name" value="BLR5325 PROTEIN"/>
    <property type="match status" value="1"/>
</dbReference>
<sequence>MTIQQMNNVGIVVDDLAAAIAFFAELGMELEGQAAIEGSWADRAVGLDGIRCDIAMMVTPDGHGRLELSQYHSPALLPSPRNQPHNILGTHRVMYTVDDLDDTIARLRRHGGELIGEVSRFDEHTRICYFRGPAGIIIGLAEYK</sequence>
<keyword evidence="4" id="KW-1185">Reference proteome</keyword>
<dbReference type="GO" id="GO:0046872">
    <property type="term" value="F:metal ion binding"/>
    <property type="evidence" value="ECO:0007669"/>
    <property type="project" value="UniProtKB-KW"/>
</dbReference>
<organism evidence="3 4">
    <name type="scientific">Kribbella soli</name>
    <dbReference type="NCBI Taxonomy" id="1124743"/>
    <lineage>
        <taxon>Bacteria</taxon>
        <taxon>Bacillati</taxon>
        <taxon>Actinomycetota</taxon>
        <taxon>Actinomycetes</taxon>
        <taxon>Propionibacteriales</taxon>
        <taxon>Kribbellaceae</taxon>
        <taxon>Kribbella</taxon>
    </lineage>
</organism>
<dbReference type="Proteomes" id="UP000292346">
    <property type="component" value="Unassembled WGS sequence"/>
</dbReference>
<dbReference type="PANTHER" id="PTHR43048">
    <property type="entry name" value="METHYLMALONYL-COA EPIMERASE"/>
    <property type="match status" value="1"/>
</dbReference>
<name>A0A4R0H6C4_9ACTN</name>
<dbReference type="AlphaFoldDB" id="A0A4R0H6C4"/>